<sequence length="194" mass="20905">MRTCMGIIAWVVIFALAAQFFQAAPWLLLVFGGLIALGVVLSKARKSALEADTLKVVCDKPLPNILDANRSMTASSARELLGDESFSFEVVGETFYAPNFSALQKNVGLIDGRDWDDVATLIVDPGNRSSKTAVAVFVSGLKLGYVPEDKSAVVYKFLLQNGGYAKADAAIYFSAADGQNSIWLDAVYPLVFKP</sequence>
<name>A0A6J6DV86_9ZZZZ</name>
<proteinExistence type="predicted"/>
<protein>
    <submittedName>
        <fullName evidence="1">Unannotated protein</fullName>
    </submittedName>
</protein>
<reference evidence="1" key="1">
    <citation type="submission" date="2020-05" db="EMBL/GenBank/DDBJ databases">
        <authorList>
            <person name="Chiriac C."/>
            <person name="Salcher M."/>
            <person name="Ghai R."/>
            <person name="Kavagutti S V."/>
        </authorList>
    </citation>
    <scope>NUCLEOTIDE SEQUENCE</scope>
</reference>
<organism evidence="1">
    <name type="scientific">freshwater metagenome</name>
    <dbReference type="NCBI Taxonomy" id="449393"/>
    <lineage>
        <taxon>unclassified sequences</taxon>
        <taxon>metagenomes</taxon>
        <taxon>ecological metagenomes</taxon>
    </lineage>
</organism>
<dbReference type="Gene3D" id="3.30.70.2330">
    <property type="match status" value="1"/>
</dbReference>
<dbReference type="EMBL" id="CAEZTH010000109">
    <property type="protein sequence ID" value="CAB4567927.1"/>
    <property type="molecule type" value="Genomic_DNA"/>
</dbReference>
<dbReference type="AlphaFoldDB" id="A0A6J6DV86"/>
<gene>
    <name evidence="1" type="ORF">UFOPK1639_00827</name>
</gene>
<evidence type="ECO:0000313" key="1">
    <source>
        <dbReference type="EMBL" id="CAB4567927.1"/>
    </source>
</evidence>
<accession>A0A6J6DV86</accession>